<evidence type="ECO:0000259" key="17">
    <source>
        <dbReference type="Pfam" id="PF02706"/>
    </source>
</evidence>
<evidence type="ECO:0000256" key="12">
    <source>
        <dbReference type="ARBA" id="ARBA00022989"/>
    </source>
</evidence>
<evidence type="ECO:0000256" key="7">
    <source>
        <dbReference type="ARBA" id="ARBA00022679"/>
    </source>
</evidence>
<sequence>MVSSQSSETAEISIDIMRYVKLVLAYSGRIIAFGVVVSLLTYLVLSTIKPQYEATSTLLIEQSQILSIEEVYSGFGRSSDYLLTQFEILKSRDLSRRVTEKLGLVDSTEFNPFKSSGEKSFSFREYLSGESAPVPTAADEFEETVNRVWEAIQVRPVLRTQLVNITVTSINPSLAANVANAVGEAYIEIQLETKSGVNKDASAWLSKRLVGMKATLESSEGKLQAFREENNLIELPDSSLGSLVSQEIQSISTELSEARSRRLDLETTSKQIKAMGTASLDRVSTIPAFLQNGSTNSLFEKVVSADLRVNELSKRYGVKHPKMISAQSELNSSLTALDDHFSRLSKGLESEYQAALNKEKALDALLVQKKDEIRRINRAEFQLNEYKREVSANQQIYDTFFSRIRETTETSDLGAATVRLTDPALTPKYPVKPKKGMITVAAFIISSGLMAAVIILLEVLNSTIKNASDVTRKLGASVLGIVPLYKSAASSDPDDKLLVRAFSDEAAPGFAESIRSLRTNITLAGLEHPVKTILVTSTVPGEGKTTTSANLAEAYGQVEKTLLIDADMRKPSLARKVALPFNSKGLSNAVAYPDQLDECIHHIPELGVDIMPSGPLPPNPLELLGSPNFESILHVLSDRYDRIIIDSAPTKLVSDGVLLSTLVDAVIYVVNADSTRDGVIKGSLQRLSACNARVLGIVLNQLDFEKEIKYGGVDSEYYADYSQGYGYLSSKNS</sequence>
<dbReference type="InterPro" id="IPR025669">
    <property type="entry name" value="AAA_dom"/>
</dbReference>
<dbReference type="Pfam" id="PF13807">
    <property type="entry name" value="GNVR"/>
    <property type="match status" value="1"/>
</dbReference>
<keyword evidence="7" id="KW-0808">Transferase</keyword>
<evidence type="ECO:0000256" key="2">
    <source>
        <dbReference type="ARBA" id="ARBA00007316"/>
    </source>
</evidence>
<dbReference type="Proteomes" id="UP001620597">
    <property type="component" value="Unassembled WGS sequence"/>
</dbReference>
<dbReference type="InterPro" id="IPR003856">
    <property type="entry name" value="LPS_length_determ_N"/>
</dbReference>
<feature type="domain" description="AAA" evidence="18">
    <location>
        <begin position="531"/>
        <end position="668"/>
    </location>
</feature>
<dbReference type="Pfam" id="PF13614">
    <property type="entry name" value="AAA_31"/>
    <property type="match status" value="1"/>
</dbReference>
<keyword evidence="11" id="KW-0067">ATP-binding</keyword>
<dbReference type="InterPro" id="IPR005702">
    <property type="entry name" value="Wzc-like_C"/>
</dbReference>
<evidence type="ECO:0000256" key="16">
    <source>
        <dbReference type="SAM" id="Phobius"/>
    </source>
</evidence>
<dbReference type="Pfam" id="PF02706">
    <property type="entry name" value="Wzz"/>
    <property type="match status" value="1"/>
</dbReference>
<dbReference type="RefSeq" id="WP_416205826.1">
    <property type="nucleotide sequence ID" value="NZ_JBBKTX010000010.1"/>
</dbReference>
<evidence type="ECO:0000256" key="15">
    <source>
        <dbReference type="ARBA" id="ARBA00051245"/>
    </source>
</evidence>
<accession>A0ABW8NI40</accession>
<protein>
    <recommendedName>
        <fullName evidence="4">non-specific protein-tyrosine kinase</fullName>
        <ecNumber evidence="4">2.7.10.2</ecNumber>
    </recommendedName>
</protein>
<dbReference type="NCBIfam" id="TIGR01007">
    <property type="entry name" value="eps_fam"/>
    <property type="match status" value="1"/>
</dbReference>
<keyword evidence="13 16" id="KW-0472">Membrane</keyword>
<dbReference type="CDD" id="cd05387">
    <property type="entry name" value="BY-kinase"/>
    <property type="match status" value="1"/>
</dbReference>
<dbReference type="SUPFAM" id="SSF52540">
    <property type="entry name" value="P-loop containing nucleoside triphosphate hydrolases"/>
    <property type="match status" value="1"/>
</dbReference>
<dbReference type="InterPro" id="IPR027417">
    <property type="entry name" value="P-loop_NTPase"/>
</dbReference>
<dbReference type="PANTHER" id="PTHR32309">
    <property type="entry name" value="TYROSINE-PROTEIN KINASE"/>
    <property type="match status" value="1"/>
</dbReference>
<gene>
    <name evidence="20" type="ORF">WG929_09360</name>
</gene>
<dbReference type="EMBL" id="JBBKTX010000010">
    <property type="protein sequence ID" value="MFK4752612.1"/>
    <property type="molecule type" value="Genomic_DNA"/>
</dbReference>
<dbReference type="InterPro" id="IPR032807">
    <property type="entry name" value="GNVR"/>
</dbReference>
<feature type="transmembrane region" description="Helical" evidence="16">
    <location>
        <begin position="23"/>
        <end position="45"/>
    </location>
</feature>
<dbReference type="PANTHER" id="PTHR32309:SF13">
    <property type="entry name" value="FERRIC ENTEROBACTIN TRANSPORT PROTEIN FEPE"/>
    <property type="match status" value="1"/>
</dbReference>
<evidence type="ECO:0000256" key="5">
    <source>
        <dbReference type="ARBA" id="ARBA00022475"/>
    </source>
</evidence>
<evidence type="ECO:0000256" key="14">
    <source>
        <dbReference type="ARBA" id="ARBA00023137"/>
    </source>
</evidence>
<evidence type="ECO:0000259" key="19">
    <source>
        <dbReference type="Pfam" id="PF13807"/>
    </source>
</evidence>
<evidence type="ECO:0000256" key="10">
    <source>
        <dbReference type="ARBA" id="ARBA00022777"/>
    </source>
</evidence>
<feature type="transmembrane region" description="Helical" evidence="16">
    <location>
        <begin position="437"/>
        <end position="457"/>
    </location>
</feature>
<feature type="domain" description="Polysaccharide chain length determinant N-terminal" evidence="17">
    <location>
        <begin position="13"/>
        <end position="102"/>
    </location>
</feature>
<keyword evidence="10" id="KW-0418">Kinase</keyword>
<keyword evidence="6" id="KW-0997">Cell inner membrane</keyword>
<evidence type="ECO:0000256" key="8">
    <source>
        <dbReference type="ARBA" id="ARBA00022692"/>
    </source>
</evidence>
<dbReference type="InterPro" id="IPR050445">
    <property type="entry name" value="Bact_polysacc_biosynth/exp"/>
</dbReference>
<comment type="catalytic activity">
    <reaction evidence="15">
        <text>L-tyrosyl-[protein] + ATP = O-phospho-L-tyrosyl-[protein] + ADP + H(+)</text>
        <dbReference type="Rhea" id="RHEA:10596"/>
        <dbReference type="Rhea" id="RHEA-COMP:10136"/>
        <dbReference type="Rhea" id="RHEA-COMP:20101"/>
        <dbReference type="ChEBI" id="CHEBI:15378"/>
        <dbReference type="ChEBI" id="CHEBI:30616"/>
        <dbReference type="ChEBI" id="CHEBI:46858"/>
        <dbReference type="ChEBI" id="CHEBI:61978"/>
        <dbReference type="ChEBI" id="CHEBI:456216"/>
        <dbReference type="EC" id="2.7.10.2"/>
    </reaction>
</comment>
<evidence type="ECO:0000256" key="3">
    <source>
        <dbReference type="ARBA" id="ARBA00008883"/>
    </source>
</evidence>
<feature type="domain" description="Tyrosine-protein kinase G-rich" evidence="19">
    <location>
        <begin position="387"/>
        <end position="456"/>
    </location>
</feature>
<proteinExistence type="inferred from homology"/>
<keyword evidence="12 16" id="KW-1133">Transmembrane helix</keyword>
<keyword evidence="8 16" id="KW-0812">Transmembrane</keyword>
<name>A0ABW8NI40_9GAMM</name>
<keyword evidence="14" id="KW-0829">Tyrosine-protein kinase</keyword>
<evidence type="ECO:0000313" key="21">
    <source>
        <dbReference type="Proteomes" id="UP001620597"/>
    </source>
</evidence>
<dbReference type="EC" id="2.7.10.2" evidence="4"/>
<keyword evidence="5" id="KW-1003">Cell membrane</keyword>
<organism evidence="20 21">
    <name type="scientific">Oceanobacter antarcticus</name>
    <dbReference type="NCBI Taxonomy" id="3133425"/>
    <lineage>
        <taxon>Bacteria</taxon>
        <taxon>Pseudomonadati</taxon>
        <taxon>Pseudomonadota</taxon>
        <taxon>Gammaproteobacteria</taxon>
        <taxon>Oceanospirillales</taxon>
        <taxon>Oceanospirillaceae</taxon>
        <taxon>Oceanobacter</taxon>
    </lineage>
</organism>
<dbReference type="Gene3D" id="3.40.50.300">
    <property type="entry name" value="P-loop containing nucleotide triphosphate hydrolases"/>
    <property type="match status" value="1"/>
</dbReference>
<comment type="subcellular location">
    <subcellularLocation>
        <location evidence="1">Cell inner membrane</location>
        <topology evidence="1">Multi-pass membrane protein</topology>
    </subcellularLocation>
</comment>
<evidence type="ECO:0000256" key="4">
    <source>
        <dbReference type="ARBA" id="ARBA00011903"/>
    </source>
</evidence>
<evidence type="ECO:0000256" key="11">
    <source>
        <dbReference type="ARBA" id="ARBA00022840"/>
    </source>
</evidence>
<evidence type="ECO:0000313" key="20">
    <source>
        <dbReference type="EMBL" id="MFK4752612.1"/>
    </source>
</evidence>
<comment type="caution">
    <text evidence="20">The sequence shown here is derived from an EMBL/GenBank/DDBJ whole genome shotgun (WGS) entry which is preliminary data.</text>
</comment>
<evidence type="ECO:0000256" key="1">
    <source>
        <dbReference type="ARBA" id="ARBA00004429"/>
    </source>
</evidence>
<reference evidence="20 21" key="1">
    <citation type="submission" date="2024-03" db="EMBL/GenBank/DDBJ databases">
        <title>High-quality draft genome sequence of Oceanobacter sp. wDCs-4.</title>
        <authorList>
            <person name="Dong C."/>
        </authorList>
    </citation>
    <scope>NUCLEOTIDE SEQUENCE [LARGE SCALE GENOMIC DNA]</scope>
    <source>
        <strain evidence="21">wDCs-4</strain>
    </source>
</reference>
<evidence type="ECO:0000256" key="9">
    <source>
        <dbReference type="ARBA" id="ARBA00022741"/>
    </source>
</evidence>
<evidence type="ECO:0000256" key="6">
    <source>
        <dbReference type="ARBA" id="ARBA00022519"/>
    </source>
</evidence>
<comment type="similarity">
    <text evidence="3">Belongs to the etk/wzc family.</text>
</comment>
<evidence type="ECO:0000256" key="13">
    <source>
        <dbReference type="ARBA" id="ARBA00023136"/>
    </source>
</evidence>
<evidence type="ECO:0000259" key="18">
    <source>
        <dbReference type="Pfam" id="PF13614"/>
    </source>
</evidence>
<keyword evidence="21" id="KW-1185">Reference proteome</keyword>
<comment type="similarity">
    <text evidence="2">Belongs to the CpsD/CapB family.</text>
</comment>
<keyword evidence="9" id="KW-0547">Nucleotide-binding</keyword>